<feature type="domain" description="Reverse transcriptase" evidence="3">
    <location>
        <begin position="1"/>
        <end position="232"/>
    </location>
</feature>
<feature type="compositionally biased region" description="Polar residues" evidence="2">
    <location>
        <begin position="440"/>
        <end position="449"/>
    </location>
</feature>
<name>A0AAD8WWR0_LOLMU</name>
<comment type="caution">
    <text evidence="4">The sequence shown here is derived from an EMBL/GenBank/DDBJ whole genome shotgun (WGS) entry which is preliminary data.</text>
</comment>
<reference evidence="4" key="1">
    <citation type="submission" date="2023-07" db="EMBL/GenBank/DDBJ databases">
        <title>A chromosome-level genome assembly of Lolium multiflorum.</title>
        <authorList>
            <person name="Chen Y."/>
            <person name="Copetti D."/>
            <person name="Kolliker R."/>
            <person name="Studer B."/>
        </authorList>
    </citation>
    <scope>NUCLEOTIDE SEQUENCE</scope>
    <source>
        <strain evidence="4">02402/16</strain>
        <tissue evidence="4">Leaf</tissue>
    </source>
</reference>
<gene>
    <name evidence="4" type="ORF">QYE76_041821</name>
</gene>
<dbReference type="PROSITE" id="PS50878">
    <property type="entry name" value="RT_POL"/>
    <property type="match status" value="1"/>
</dbReference>
<evidence type="ECO:0000313" key="5">
    <source>
        <dbReference type="Proteomes" id="UP001231189"/>
    </source>
</evidence>
<dbReference type="PANTHER" id="PTHR33116">
    <property type="entry name" value="REVERSE TRANSCRIPTASE ZINC-BINDING DOMAIN-CONTAINING PROTEIN-RELATED-RELATED"/>
    <property type="match status" value="1"/>
</dbReference>
<dbReference type="Pfam" id="PF00078">
    <property type="entry name" value="RVT_1"/>
    <property type="match status" value="1"/>
</dbReference>
<protein>
    <recommendedName>
        <fullName evidence="3">Reverse transcriptase domain-containing protein</fullName>
    </recommendedName>
</protein>
<keyword evidence="5" id="KW-1185">Reference proteome</keyword>
<evidence type="ECO:0000256" key="2">
    <source>
        <dbReference type="SAM" id="MobiDB-lite"/>
    </source>
</evidence>
<feature type="coiled-coil region" evidence="1">
    <location>
        <begin position="361"/>
        <end position="388"/>
    </location>
</feature>
<proteinExistence type="predicted"/>
<dbReference type="AlphaFoldDB" id="A0AAD8WWR0"/>
<evidence type="ECO:0000313" key="4">
    <source>
        <dbReference type="EMBL" id="KAK1680973.1"/>
    </source>
</evidence>
<accession>A0AAD8WWR0</accession>
<dbReference type="EMBL" id="JAUUTY010000002">
    <property type="protein sequence ID" value="KAK1680973.1"/>
    <property type="molecule type" value="Genomic_DNA"/>
</dbReference>
<organism evidence="4 5">
    <name type="scientific">Lolium multiflorum</name>
    <name type="common">Italian ryegrass</name>
    <name type="synonym">Lolium perenne subsp. multiflorum</name>
    <dbReference type="NCBI Taxonomy" id="4521"/>
    <lineage>
        <taxon>Eukaryota</taxon>
        <taxon>Viridiplantae</taxon>
        <taxon>Streptophyta</taxon>
        <taxon>Embryophyta</taxon>
        <taxon>Tracheophyta</taxon>
        <taxon>Spermatophyta</taxon>
        <taxon>Magnoliopsida</taxon>
        <taxon>Liliopsida</taxon>
        <taxon>Poales</taxon>
        <taxon>Poaceae</taxon>
        <taxon>BOP clade</taxon>
        <taxon>Pooideae</taxon>
        <taxon>Poodae</taxon>
        <taxon>Poeae</taxon>
        <taxon>Poeae Chloroplast Group 2 (Poeae type)</taxon>
        <taxon>Loliodinae</taxon>
        <taxon>Loliinae</taxon>
        <taxon>Lolium</taxon>
    </lineage>
</organism>
<evidence type="ECO:0000259" key="3">
    <source>
        <dbReference type="PROSITE" id="PS50878"/>
    </source>
</evidence>
<feature type="region of interest" description="Disordered" evidence="2">
    <location>
        <begin position="430"/>
        <end position="465"/>
    </location>
</feature>
<dbReference type="CDD" id="cd01650">
    <property type="entry name" value="RT_nLTR_like"/>
    <property type="match status" value="1"/>
</dbReference>
<keyword evidence="1" id="KW-0175">Coiled coil</keyword>
<evidence type="ECO:0000256" key="1">
    <source>
        <dbReference type="SAM" id="Coils"/>
    </source>
</evidence>
<dbReference type="SUPFAM" id="SSF56672">
    <property type="entry name" value="DNA/RNA polymerases"/>
    <property type="match status" value="1"/>
</dbReference>
<feature type="region of interest" description="Disordered" evidence="2">
    <location>
        <begin position="578"/>
        <end position="600"/>
    </location>
</feature>
<sequence length="600" mass="66705">MVAAYWMVSGDFDFLPIVLLPKKDGAEEITDFRPISLIHGFAKIVAKEEALLFKLDIRKAFDHVRWDYILVLLQRLGFPTRFRDWLMALFGSSSSRVLLNSVPGNPIKHGRGLRQGDPLSPLLFDIAVDPLQRILQVATDIGLLSRLLGRGARFRTSLYADDAAIFMAPIQQEISSLAQILRNFGMVTGLLTNFEKSLVAPIRCNDIDLAQVLNGLPTTTTSFPLKYLGLPLGVRRLKRSHFQYLEDKAVARLPPLHGRYFNIAGRKALVKSVLTSQEVYPLTALHVPVEPLQAITKLIRSFFWAGSENATGGKCKVKPVKLSIVPIGGIHIFIGETVDSDGNALVTCATAAERDAVAKIRSESQELLKEGTEEYNRLTKELAIGEEDDGASSMNTEEFNRKLEELGGGEQAEVESAQPMQVLATVAPLDQPETEDEASNSDPGPSNVRSPLDRARPRNDVLSPEEMVEQARMDLVAKSDILNKPITPEEAADPEALEAKRQEMLATAQKFAKTAAAMLEERTIAANFVDHFQKKDREVDESLEKVRQLEKHWEAKVKFVQEEEARIRREAILPRKITFATPTEQQPLATPKDNMKKAAS</sequence>
<dbReference type="PANTHER" id="PTHR33116:SF87">
    <property type="entry name" value="OS01G0158850 PROTEIN"/>
    <property type="match status" value="1"/>
</dbReference>
<dbReference type="InterPro" id="IPR000477">
    <property type="entry name" value="RT_dom"/>
</dbReference>
<dbReference type="InterPro" id="IPR043502">
    <property type="entry name" value="DNA/RNA_pol_sf"/>
</dbReference>
<dbReference type="Proteomes" id="UP001231189">
    <property type="component" value="Unassembled WGS sequence"/>
</dbReference>
<feature type="coiled-coil region" evidence="1">
    <location>
        <begin position="532"/>
        <end position="563"/>
    </location>
</feature>